<evidence type="ECO:0000259" key="1">
    <source>
        <dbReference type="Pfam" id="PF00534"/>
    </source>
</evidence>
<dbReference type="SUPFAM" id="SSF53756">
    <property type="entry name" value="UDP-Glycosyltransferase/glycogen phosphorylase"/>
    <property type="match status" value="1"/>
</dbReference>
<keyword evidence="4" id="KW-1185">Reference proteome</keyword>
<evidence type="ECO:0000313" key="4">
    <source>
        <dbReference type="Proteomes" id="UP000198393"/>
    </source>
</evidence>
<feature type="domain" description="Glycosyl transferase family 1" evidence="1">
    <location>
        <begin position="187"/>
        <end position="339"/>
    </location>
</feature>
<dbReference type="GO" id="GO:0016757">
    <property type="term" value="F:glycosyltransferase activity"/>
    <property type="evidence" value="ECO:0007669"/>
    <property type="project" value="InterPro"/>
</dbReference>
<dbReference type="InterPro" id="IPR023881">
    <property type="entry name" value="Thiol_BshA"/>
</dbReference>
<dbReference type="PANTHER" id="PTHR45947">
    <property type="entry name" value="SULFOQUINOVOSYL TRANSFERASE SQD2"/>
    <property type="match status" value="1"/>
</dbReference>
<organism evidence="3 4">
    <name type="scientific">Ekhidna lutea</name>
    <dbReference type="NCBI Taxonomy" id="447679"/>
    <lineage>
        <taxon>Bacteria</taxon>
        <taxon>Pseudomonadati</taxon>
        <taxon>Bacteroidota</taxon>
        <taxon>Cytophagia</taxon>
        <taxon>Cytophagales</taxon>
        <taxon>Reichenbachiellaceae</taxon>
        <taxon>Ekhidna</taxon>
    </lineage>
</organism>
<dbReference type="PANTHER" id="PTHR45947:SF3">
    <property type="entry name" value="SULFOQUINOVOSYL TRANSFERASE SQD2"/>
    <property type="match status" value="1"/>
</dbReference>
<dbReference type="Pfam" id="PF00534">
    <property type="entry name" value="Glycos_transf_1"/>
    <property type="match status" value="1"/>
</dbReference>
<dbReference type="OrthoDB" id="9810929at2"/>
<name>A0A239IJX4_EKHLU</name>
<dbReference type="NCBIfam" id="TIGR03999">
    <property type="entry name" value="thiol_BshA"/>
    <property type="match status" value="1"/>
</dbReference>
<dbReference type="GO" id="GO:0071793">
    <property type="term" value="P:bacillithiol biosynthetic process"/>
    <property type="evidence" value="ECO:0007669"/>
    <property type="project" value="InterPro"/>
</dbReference>
<evidence type="ECO:0000259" key="2">
    <source>
        <dbReference type="Pfam" id="PF13439"/>
    </source>
</evidence>
<dbReference type="Proteomes" id="UP000198393">
    <property type="component" value="Unassembled WGS sequence"/>
</dbReference>
<accession>A0A239IJX4</accession>
<dbReference type="InterPro" id="IPR028098">
    <property type="entry name" value="Glyco_trans_4-like_N"/>
</dbReference>
<feature type="domain" description="Glycosyltransferase subfamily 4-like N-terminal" evidence="2">
    <location>
        <begin position="11"/>
        <end position="180"/>
    </location>
</feature>
<protein>
    <submittedName>
        <fullName evidence="3">N-acetyl-alpha-D-glucosaminyl L-malate synthase BshA</fullName>
    </submittedName>
</protein>
<sequence>MKVGIVCYPTYGGSGVVATELGKSLAKKGHEIHFITYSQPTRLDFFNPNLYYHEVSVKSYPLFQYPPYELALASKMVDVVLNEKLDLLHVHYAVPHASAAYMAQQILKTKGCEIPFITTLHGTDITIVGKDATNEPVVTFSINKSDGVTAVSQDLKNDTLEHFDISVPIEVIPNFIDLERFKKQPKEHFKKAICPNDEKLVVHTSNFRKVKRVDDVLKVFCEVRKVVPSKLLLIGDGPERKKMEDMARDICTEDIRFLGKLEAVEEVLSVSDLFLMTSEKESFGLAALEAMACEVPVISSNAGGLPELNNEGKSGYVCEIGDVDTMVKRAIHILDNKNLSTFKKGALARAKEFDVNNVLPMYESFYQSVLEKHKKSLSESL</sequence>
<dbReference type="RefSeq" id="WP_089356447.1">
    <property type="nucleotide sequence ID" value="NZ_FZPD01000003.1"/>
</dbReference>
<dbReference type="EMBL" id="FZPD01000003">
    <property type="protein sequence ID" value="SNS93897.1"/>
    <property type="molecule type" value="Genomic_DNA"/>
</dbReference>
<dbReference type="InterPro" id="IPR001296">
    <property type="entry name" value="Glyco_trans_1"/>
</dbReference>
<dbReference type="Gene3D" id="3.40.50.2000">
    <property type="entry name" value="Glycogen Phosphorylase B"/>
    <property type="match status" value="2"/>
</dbReference>
<dbReference type="InterPro" id="IPR050194">
    <property type="entry name" value="Glycosyltransferase_grp1"/>
</dbReference>
<evidence type="ECO:0000313" key="3">
    <source>
        <dbReference type="EMBL" id="SNS93897.1"/>
    </source>
</evidence>
<proteinExistence type="predicted"/>
<dbReference type="AlphaFoldDB" id="A0A239IJX4"/>
<dbReference type="Pfam" id="PF13439">
    <property type="entry name" value="Glyco_transf_4"/>
    <property type="match status" value="1"/>
</dbReference>
<gene>
    <name evidence="3" type="ORF">SAMN05421640_1701</name>
</gene>
<reference evidence="3 4" key="1">
    <citation type="submission" date="2017-06" db="EMBL/GenBank/DDBJ databases">
        <authorList>
            <person name="Kim H.J."/>
            <person name="Triplett B.A."/>
        </authorList>
    </citation>
    <scope>NUCLEOTIDE SEQUENCE [LARGE SCALE GENOMIC DNA]</scope>
    <source>
        <strain evidence="3 4">DSM 19307</strain>
    </source>
</reference>